<proteinExistence type="predicted"/>
<evidence type="ECO:0000313" key="2">
    <source>
        <dbReference type="RefSeq" id="XP_075103358.1"/>
    </source>
</evidence>
<reference evidence="1" key="1">
    <citation type="journal article" date="2014" name="Nat. Commun.">
        <title>The tobacco genome sequence and its comparison with those of tomato and potato.</title>
        <authorList>
            <person name="Sierro N."/>
            <person name="Battey J.N."/>
            <person name="Ouadi S."/>
            <person name="Bakaher N."/>
            <person name="Bovet L."/>
            <person name="Willig A."/>
            <person name="Goepfert S."/>
            <person name="Peitsch M.C."/>
            <person name="Ivanov N.V."/>
        </authorList>
    </citation>
    <scope>NUCLEOTIDE SEQUENCE [LARGE SCALE GENOMIC DNA]</scope>
</reference>
<sequence>MKMKFGIDIGYHMTWSAIQKVVACIRAKPEKNYQILPLYLHMMVRKNSGTYTSIKRDGQNRFAYMFFAPAVSLAGWSYCRPVIAVDATFLKSKYRGVLFVVVSKDVNNQIFPLCFGVADSENNEAYIWFFGKMRKIVQVRRSQMGLEKFFLKFTMLMSQLKSVDKKTYNYKMEEPPER</sequence>
<dbReference type="Proteomes" id="UP000790787">
    <property type="component" value="Chromosome 3"/>
</dbReference>
<organism evidence="1 2">
    <name type="scientific">Nicotiana tabacum</name>
    <name type="common">Common tobacco</name>
    <dbReference type="NCBI Taxonomy" id="4097"/>
    <lineage>
        <taxon>Eukaryota</taxon>
        <taxon>Viridiplantae</taxon>
        <taxon>Streptophyta</taxon>
        <taxon>Embryophyta</taxon>
        <taxon>Tracheophyta</taxon>
        <taxon>Spermatophyta</taxon>
        <taxon>Magnoliopsida</taxon>
        <taxon>eudicotyledons</taxon>
        <taxon>Gunneridae</taxon>
        <taxon>Pentapetalae</taxon>
        <taxon>asterids</taxon>
        <taxon>lamiids</taxon>
        <taxon>Solanales</taxon>
        <taxon>Solanaceae</taxon>
        <taxon>Nicotianoideae</taxon>
        <taxon>Nicotianeae</taxon>
        <taxon>Nicotiana</taxon>
    </lineage>
</organism>
<name>A0AC58U1K7_TOBAC</name>
<gene>
    <name evidence="2" type="primary">LOC142177984</name>
</gene>
<protein>
    <submittedName>
        <fullName evidence="2">Uncharacterized protein LOC142177984</fullName>
    </submittedName>
</protein>
<keyword evidence="1" id="KW-1185">Reference proteome</keyword>
<accession>A0AC58U1K7</accession>
<reference evidence="2" key="2">
    <citation type="submission" date="2025-08" db="UniProtKB">
        <authorList>
            <consortium name="RefSeq"/>
        </authorList>
    </citation>
    <scope>IDENTIFICATION</scope>
    <source>
        <tissue evidence="2">Leaf</tissue>
    </source>
</reference>
<dbReference type="RefSeq" id="XP_075103358.1">
    <property type="nucleotide sequence ID" value="XM_075247257.1"/>
</dbReference>
<evidence type="ECO:0000313" key="1">
    <source>
        <dbReference type="Proteomes" id="UP000790787"/>
    </source>
</evidence>